<reference evidence="2" key="1">
    <citation type="submission" date="2022-12" db="EMBL/GenBank/DDBJ databases">
        <authorList>
            <person name="Bing R.G."/>
            <person name="Willard D.J."/>
            <person name="Manesh M.J.H."/>
            <person name="Laemthong T."/>
            <person name="Crosby J.R."/>
            <person name="Kelly R.M."/>
        </authorList>
    </citation>
    <scope>NUCLEOTIDE SEQUENCE</scope>
    <source>
        <strain evidence="2">DSM 8991</strain>
    </source>
</reference>
<keyword evidence="1" id="KW-0472">Membrane</keyword>
<proteinExistence type="predicted"/>
<keyword evidence="1" id="KW-1133">Transmembrane helix</keyword>
<dbReference type="EMBL" id="CP113864">
    <property type="protein sequence ID" value="WAM32587.1"/>
    <property type="molecule type" value="Genomic_DNA"/>
</dbReference>
<gene>
    <name evidence="2" type="ORF">OTJ99_001164</name>
</gene>
<evidence type="ECO:0000256" key="1">
    <source>
        <dbReference type="SAM" id="Phobius"/>
    </source>
</evidence>
<name>A0ABY7BJR7_9FIRM</name>
<feature type="transmembrane region" description="Helical" evidence="1">
    <location>
        <begin position="123"/>
        <end position="143"/>
    </location>
</feature>
<protein>
    <recommendedName>
        <fullName evidence="4">DUF2254 domain-containing protein</fullName>
    </recommendedName>
</protein>
<feature type="transmembrane region" description="Helical" evidence="1">
    <location>
        <begin position="78"/>
        <end position="103"/>
    </location>
</feature>
<evidence type="ECO:0008006" key="4">
    <source>
        <dbReference type="Google" id="ProtNLM"/>
    </source>
</evidence>
<dbReference type="Proteomes" id="UP001164745">
    <property type="component" value="Chromosome"/>
</dbReference>
<feature type="transmembrane region" description="Helical" evidence="1">
    <location>
        <begin position="12"/>
        <end position="30"/>
    </location>
</feature>
<evidence type="ECO:0000313" key="3">
    <source>
        <dbReference type="Proteomes" id="UP001164745"/>
    </source>
</evidence>
<feature type="transmembrane region" description="Helical" evidence="1">
    <location>
        <begin position="42"/>
        <end position="66"/>
    </location>
</feature>
<organism evidence="2 3">
    <name type="scientific">Caldicellulosiruptor naganoensis</name>
    <dbReference type="NCBI Taxonomy" id="29324"/>
    <lineage>
        <taxon>Bacteria</taxon>
        <taxon>Bacillati</taxon>
        <taxon>Bacillota</taxon>
        <taxon>Bacillota incertae sedis</taxon>
        <taxon>Caldicellulosiruptorales</taxon>
        <taxon>Caldicellulosiruptoraceae</taxon>
        <taxon>Caldicellulosiruptor</taxon>
    </lineage>
</organism>
<accession>A0ABY7BJR7</accession>
<keyword evidence="3" id="KW-1185">Reference proteome</keyword>
<feature type="transmembrane region" description="Helical" evidence="1">
    <location>
        <begin position="403"/>
        <end position="428"/>
    </location>
</feature>
<sequence length="506" mass="59190">MAKIKLFRGRRMLSSILIVVALYYLAPNVFSHDRFSANRLLSWLLSYQIFIFLSSVITISLLIRFLSVKYSPKISNYILSLCWNDILVVFLGVSLLHTTFMLASVNVVDYSSEWIVKGVNFDIIISFVDILVVIIYFCIFYTISQPKKLFIRMLKDLNGFAKAGEVERVNEQFLIIKEFIRKTNLFFDSTLLLSVLDNPKSFQLLIEQEKNNSYLEEIIGILLKNTENALLSERTEEFKKTIDFLSILLDKFQSSKSDIFETLITDYFTLISHNIQRLEANQVLYLVKQLKKIFEMLSKKQIKISEKSKSDLIEILDRLSYIILSENSAGIGELFSILEFYISLFAYFEKDYVFYTQLKEEFDTFVISLLQNMHGVPTKEIKEYVLKMIEKAKPYRVSFAEMALVYIFLLTLEYKMLEIGYVLFNIIIDSAKTKKLIEKGNCSFYHNINSSKKMFYLYKCLLGIKNKVKNETFKKKMYKKYLISVGNCRPKKLCKDVMLKNLSGRK</sequence>
<evidence type="ECO:0000313" key="2">
    <source>
        <dbReference type="EMBL" id="WAM32587.1"/>
    </source>
</evidence>
<keyword evidence="1" id="KW-0812">Transmembrane</keyword>
<dbReference type="RefSeq" id="WP_157841344.1">
    <property type="nucleotide sequence ID" value="NZ_CP113864.1"/>
</dbReference>